<organism evidence="2 3">
    <name type="scientific">Apiospora arundinis</name>
    <dbReference type="NCBI Taxonomy" id="335852"/>
    <lineage>
        <taxon>Eukaryota</taxon>
        <taxon>Fungi</taxon>
        <taxon>Dikarya</taxon>
        <taxon>Ascomycota</taxon>
        <taxon>Pezizomycotina</taxon>
        <taxon>Sordariomycetes</taxon>
        <taxon>Xylariomycetidae</taxon>
        <taxon>Amphisphaeriales</taxon>
        <taxon>Apiosporaceae</taxon>
        <taxon>Apiospora</taxon>
    </lineage>
</organism>
<dbReference type="EMBL" id="JAPCWZ010000009">
    <property type="protein sequence ID" value="KAK8850844.1"/>
    <property type="molecule type" value="Genomic_DNA"/>
</dbReference>
<accession>A0ABR2HP29</accession>
<evidence type="ECO:0000256" key="1">
    <source>
        <dbReference type="SAM" id="MobiDB-lite"/>
    </source>
</evidence>
<proteinExistence type="predicted"/>
<feature type="compositionally biased region" description="Polar residues" evidence="1">
    <location>
        <begin position="56"/>
        <end position="72"/>
    </location>
</feature>
<feature type="region of interest" description="Disordered" evidence="1">
    <location>
        <begin position="50"/>
        <end position="123"/>
    </location>
</feature>
<feature type="compositionally biased region" description="Basic and acidic residues" evidence="1">
    <location>
        <begin position="113"/>
        <end position="123"/>
    </location>
</feature>
<gene>
    <name evidence="2" type="ORF">PGQ11_013323</name>
</gene>
<evidence type="ECO:0000313" key="2">
    <source>
        <dbReference type="EMBL" id="KAK8850844.1"/>
    </source>
</evidence>
<dbReference type="Proteomes" id="UP001390339">
    <property type="component" value="Unassembled WGS sequence"/>
</dbReference>
<reference evidence="2 3" key="1">
    <citation type="journal article" date="2024" name="IMA Fungus">
        <title>Apiospora arundinis, a panoply of carbohydrate-active enzymes and secondary metabolites.</title>
        <authorList>
            <person name="Sorensen T."/>
            <person name="Petersen C."/>
            <person name="Muurmann A.T."/>
            <person name="Christiansen J.V."/>
            <person name="Brundto M.L."/>
            <person name="Overgaard C.K."/>
            <person name="Boysen A.T."/>
            <person name="Wollenberg R.D."/>
            <person name="Larsen T.O."/>
            <person name="Sorensen J.L."/>
            <person name="Nielsen K.L."/>
            <person name="Sondergaard T.E."/>
        </authorList>
    </citation>
    <scope>NUCLEOTIDE SEQUENCE [LARGE SCALE GENOMIC DNA]</scope>
    <source>
        <strain evidence="2 3">AAU 773</strain>
    </source>
</reference>
<sequence length="123" mass="13702">MTSLRFMHTQQIPVWSRPPSFLPSWTNTCRLTHDNLPVALAQPYHCYSQPDKMDNTKTTTSPSGNASATCSQAPPVHPKADSNDQQAPQQNAGHDAHEHTGPTLPLKSHFKGMPKDWEKNKSM</sequence>
<name>A0ABR2HP29_9PEZI</name>
<feature type="compositionally biased region" description="Polar residues" evidence="1">
    <location>
        <begin position="83"/>
        <end position="92"/>
    </location>
</feature>
<comment type="caution">
    <text evidence="2">The sequence shown here is derived from an EMBL/GenBank/DDBJ whole genome shotgun (WGS) entry which is preliminary data.</text>
</comment>
<evidence type="ECO:0000313" key="3">
    <source>
        <dbReference type="Proteomes" id="UP001390339"/>
    </source>
</evidence>
<keyword evidence="3" id="KW-1185">Reference proteome</keyword>
<protein>
    <submittedName>
        <fullName evidence="2">Uncharacterized protein</fullName>
    </submittedName>
</protein>